<dbReference type="Pfam" id="PF09148">
    <property type="entry name" value="DUF1934"/>
    <property type="match status" value="1"/>
</dbReference>
<dbReference type="STRING" id="84022.CACET_c36950"/>
<dbReference type="Gene3D" id="2.40.128.20">
    <property type="match status" value="1"/>
</dbReference>
<accession>A0A0D8I861</accession>
<evidence type="ECO:0000313" key="2">
    <source>
        <dbReference type="Proteomes" id="UP000035704"/>
    </source>
</evidence>
<keyword evidence="2" id="KW-1185">Reference proteome</keyword>
<gene>
    <name evidence="1" type="ORF">CACET_c36950</name>
</gene>
<organism evidence="1 2">
    <name type="scientific">Clostridium aceticum</name>
    <dbReference type="NCBI Taxonomy" id="84022"/>
    <lineage>
        <taxon>Bacteria</taxon>
        <taxon>Bacillati</taxon>
        <taxon>Bacillota</taxon>
        <taxon>Clostridia</taxon>
        <taxon>Eubacteriales</taxon>
        <taxon>Clostridiaceae</taxon>
        <taxon>Clostridium</taxon>
    </lineage>
</organism>
<dbReference type="Proteomes" id="UP000035704">
    <property type="component" value="Chromosome"/>
</dbReference>
<dbReference type="PATRIC" id="fig|84022.5.peg.3394"/>
<dbReference type="InterPro" id="IPR012674">
    <property type="entry name" value="Calycin"/>
</dbReference>
<protein>
    <submittedName>
        <fullName evidence="1">Uncharacterized protein</fullName>
    </submittedName>
</protein>
<dbReference type="KEGG" id="cace:CACET_c36950"/>
<reference evidence="1 2" key="1">
    <citation type="submission" date="2014-10" db="EMBL/GenBank/DDBJ databases">
        <title>Genome sequence of Clostridium aceticum DSM 1496.</title>
        <authorList>
            <person name="Poehlein A."/>
            <person name="Schiel-Bengelsdorf B."/>
            <person name="Gottschalk G."/>
            <person name="Duerre P."/>
            <person name="Daniel R."/>
        </authorList>
    </citation>
    <scope>NUCLEOTIDE SEQUENCE [LARGE SCALE GENOMIC DNA]</scope>
    <source>
        <strain evidence="1 2">DSM 1496</strain>
    </source>
</reference>
<dbReference type="RefSeq" id="WP_044826565.1">
    <property type="nucleotide sequence ID" value="NZ_CP009687.1"/>
</dbReference>
<name>A0A0D8I861_9CLOT</name>
<sequence length="140" mass="16134">MKETRMIRVMGIQKDKKGEENKIELVTEGTFYDKKESLYIIYEESEISGMEGATTTLKIEGKNRVSMKRFGSSGLQLVFEKGKSFISQYSTQYGDFEMEIFTKELNVHLQDGKKGAIEIHYDLWIEGLADTTNQLKIQLM</sequence>
<dbReference type="InterPro" id="IPR015231">
    <property type="entry name" value="DUF1934"/>
</dbReference>
<evidence type="ECO:0000313" key="1">
    <source>
        <dbReference type="EMBL" id="AKL97123.1"/>
    </source>
</evidence>
<dbReference type="EMBL" id="CP009687">
    <property type="protein sequence ID" value="AKL97123.1"/>
    <property type="molecule type" value="Genomic_DNA"/>
</dbReference>
<dbReference type="AlphaFoldDB" id="A0A0D8I861"/>
<proteinExistence type="predicted"/>
<dbReference type="OrthoDB" id="1680906at2"/>
<dbReference type="SUPFAM" id="SSF50814">
    <property type="entry name" value="Lipocalins"/>
    <property type="match status" value="1"/>
</dbReference>